<evidence type="ECO:0000313" key="1">
    <source>
        <dbReference type="EMBL" id="EFO27595.1"/>
    </source>
</evidence>
<accession>A0A1S0UAD8</accession>
<dbReference type="KEGG" id="loa:LOAG_00894"/>
<dbReference type="AlphaFoldDB" id="A0A1S0UAD8"/>
<dbReference type="CTD" id="9938262"/>
<proteinExistence type="predicted"/>
<reference evidence="1" key="1">
    <citation type="submission" date="2012-04" db="EMBL/GenBank/DDBJ databases">
        <title>The Genome Sequence of Loa loa.</title>
        <authorList>
            <consortium name="The Broad Institute Genome Sequencing Platform"/>
            <consortium name="Broad Institute Genome Sequencing Center for Infectious Disease"/>
            <person name="Nutman T.B."/>
            <person name="Fink D.L."/>
            <person name="Russ C."/>
            <person name="Young S."/>
            <person name="Zeng Q."/>
            <person name="Gargeya S."/>
            <person name="Alvarado L."/>
            <person name="Berlin A."/>
            <person name="Chapman S.B."/>
            <person name="Chen Z."/>
            <person name="Freedman E."/>
            <person name="Gellesch M."/>
            <person name="Goldberg J."/>
            <person name="Griggs A."/>
            <person name="Gujja S."/>
            <person name="Heilman E.R."/>
            <person name="Heiman D."/>
            <person name="Howarth C."/>
            <person name="Mehta T."/>
            <person name="Neiman D."/>
            <person name="Pearson M."/>
            <person name="Roberts A."/>
            <person name="Saif S."/>
            <person name="Shea T."/>
            <person name="Shenoy N."/>
            <person name="Sisk P."/>
            <person name="Stolte C."/>
            <person name="Sykes S."/>
            <person name="White J."/>
            <person name="Yandava C."/>
            <person name="Haas B."/>
            <person name="Henn M.R."/>
            <person name="Nusbaum C."/>
            <person name="Birren B."/>
        </authorList>
    </citation>
    <scope>NUCLEOTIDE SEQUENCE [LARGE SCALE GENOMIC DNA]</scope>
</reference>
<organism evidence="1">
    <name type="scientific">Loa loa</name>
    <name type="common">Eye worm</name>
    <name type="synonym">Filaria loa</name>
    <dbReference type="NCBI Taxonomy" id="7209"/>
    <lineage>
        <taxon>Eukaryota</taxon>
        <taxon>Metazoa</taxon>
        <taxon>Ecdysozoa</taxon>
        <taxon>Nematoda</taxon>
        <taxon>Chromadorea</taxon>
        <taxon>Rhabditida</taxon>
        <taxon>Spirurina</taxon>
        <taxon>Spiruromorpha</taxon>
        <taxon>Filarioidea</taxon>
        <taxon>Onchocercidae</taxon>
        <taxon>Loa</taxon>
    </lineage>
</organism>
<name>A0A1S0UAD8_LOALO</name>
<dbReference type="EMBL" id="JH712291">
    <property type="protein sequence ID" value="EFO27595.1"/>
    <property type="molecule type" value="Genomic_DNA"/>
</dbReference>
<protein>
    <submittedName>
        <fullName evidence="1">Uncharacterized protein</fullName>
    </submittedName>
</protein>
<sequence length="77" mass="9173">MAALYDGLGKHLPHTHIQTLAHPHMQTETYTYIYIYVCIYTYATHTHTHTHIYICAYKRKCQHLSFKLDQETPQPRQ</sequence>
<dbReference type="InParanoid" id="A0A1S0UAD8"/>
<gene>
    <name evidence="1" type="ORF">LOAG_00894</name>
</gene>
<dbReference type="GeneID" id="9938262"/>
<dbReference type="RefSeq" id="XP_003136482.1">
    <property type="nucleotide sequence ID" value="XM_003136434.1"/>
</dbReference>